<proteinExistence type="predicted"/>
<feature type="non-terminal residue" evidence="1">
    <location>
        <position position="122"/>
    </location>
</feature>
<dbReference type="EMBL" id="MU266660">
    <property type="protein sequence ID" value="KAH7919439.1"/>
    <property type="molecule type" value="Genomic_DNA"/>
</dbReference>
<accession>A0ACB8B1P1</accession>
<reference evidence="1" key="1">
    <citation type="journal article" date="2021" name="New Phytol.">
        <title>Evolutionary innovations through gain and loss of genes in the ectomycorrhizal Boletales.</title>
        <authorList>
            <person name="Wu G."/>
            <person name="Miyauchi S."/>
            <person name="Morin E."/>
            <person name="Kuo A."/>
            <person name="Drula E."/>
            <person name="Varga T."/>
            <person name="Kohler A."/>
            <person name="Feng B."/>
            <person name="Cao Y."/>
            <person name="Lipzen A."/>
            <person name="Daum C."/>
            <person name="Hundley H."/>
            <person name="Pangilinan J."/>
            <person name="Johnson J."/>
            <person name="Barry K."/>
            <person name="LaButti K."/>
            <person name="Ng V."/>
            <person name="Ahrendt S."/>
            <person name="Min B."/>
            <person name="Choi I.G."/>
            <person name="Park H."/>
            <person name="Plett J.M."/>
            <person name="Magnuson J."/>
            <person name="Spatafora J.W."/>
            <person name="Nagy L.G."/>
            <person name="Henrissat B."/>
            <person name="Grigoriev I.V."/>
            <person name="Yang Z.L."/>
            <person name="Xu J."/>
            <person name="Martin F.M."/>
        </authorList>
    </citation>
    <scope>NUCLEOTIDE SEQUENCE</scope>
    <source>
        <strain evidence="1">KUC20120723A-06</strain>
    </source>
</reference>
<name>A0ACB8B1P1_9AGAM</name>
<protein>
    <submittedName>
        <fullName evidence="1">Uncharacterized protein</fullName>
    </submittedName>
</protein>
<evidence type="ECO:0000313" key="1">
    <source>
        <dbReference type="EMBL" id="KAH7919439.1"/>
    </source>
</evidence>
<feature type="non-terminal residue" evidence="1">
    <location>
        <position position="1"/>
    </location>
</feature>
<keyword evidence="2" id="KW-1185">Reference proteome</keyword>
<sequence length="122" mass="13571">ILLPTFYVTAMLLDHDDLWGTDIHIPCGGLAITGPVWEAMAHLPLPMIRDQQQQSGTIICHCYDWENGLIVLRLGLCLTPQHLRARVHEEQSMDSKVLLNPIGLEVMEMVWIGALAATSFGP</sequence>
<organism evidence="1 2">
    <name type="scientific">Leucogyrophana mollusca</name>
    <dbReference type="NCBI Taxonomy" id="85980"/>
    <lineage>
        <taxon>Eukaryota</taxon>
        <taxon>Fungi</taxon>
        <taxon>Dikarya</taxon>
        <taxon>Basidiomycota</taxon>
        <taxon>Agaricomycotina</taxon>
        <taxon>Agaricomycetes</taxon>
        <taxon>Agaricomycetidae</taxon>
        <taxon>Boletales</taxon>
        <taxon>Boletales incertae sedis</taxon>
        <taxon>Leucogyrophana</taxon>
    </lineage>
</organism>
<gene>
    <name evidence="1" type="ORF">BV22DRAFT_975940</name>
</gene>
<evidence type="ECO:0000313" key="2">
    <source>
        <dbReference type="Proteomes" id="UP000790709"/>
    </source>
</evidence>
<dbReference type="Proteomes" id="UP000790709">
    <property type="component" value="Unassembled WGS sequence"/>
</dbReference>
<comment type="caution">
    <text evidence="1">The sequence shown here is derived from an EMBL/GenBank/DDBJ whole genome shotgun (WGS) entry which is preliminary data.</text>
</comment>